<evidence type="ECO:0000256" key="3">
    <source>
        <dbReference type="ARBA" id="ARBA00012980"/>
    </source>
</evidence>
<evidence type="ECO:0000256" key="1">
    <source>
        <dbReference type="ARBA" id="ARBA00004992"/>
    </source>
</evidence>
<dbReference type="Pfam" id="PF02223">
    <property type="entry name" value="Thymidylate_kin"/>
    <property type="match status" value="1"/>
</dbReference>
<proteinExistence type="inferred from homology"/>
<dbReference type="PANTHER" id="PTHR10344:SF1">
    <property type="entry name" value="THYMIDYLATE KINASE"/>
    <property type="match status" value="1"/>
</dbReference>
<evidence type="ECO:0000256" key="2">
    <source>
        <dbReference type="ARBA" id="ARBA00009776"/>
    </source>
</evidence>
<dbReference type="PANTHER" id="PTHR10344">
    <property type="entry name" value="THYMIDYLATE KINASE"/>
    <property type="match status" value="1"/>
</dbReference>
<dbReference type="GO" id="GO:0005739">
    <property type="term" value="C:mitochondrion"/>
    <property type="evidence" value="ECO:0007669"/>
    <property type="project" value="TreeGrafter"/>
</dbReference>
<protein>
    <recommendedName>
        <fullName evidence="4">Thymidylate kinase</fullName>
        <ecNumber evidence="3">2.7.4.9</ecNumber>
    </recommendedName>
</protein>
<evidence type="ECO:0000256" key="8">
    <source>
        <dbReference type="ARBA" id="ARBA00022777"/>
    </source>
</evidence>
<keyword evidence="12" id="KW-1185">Reference proteome</keyword>
<dbReference type="STRING" id="1555241.A0A4P9X846"/>
<feature type="non-terminal residue" evidence="11">
    <location>
        <position position="157"/>
    </location>
</feature>
<keyword evidence="9" id="KW-0067">ATP-binding</keyword>
<dbReference type="AlphaFoldDB" id="A0A4P9X846"/>
<dbReference type="GO" id="GO:0005524">
    <property type="term" value="F:ATP binding"/>
    <property type="evidence" value="ECO:0007669"/>
    <property type="project" value="UniProtKB-KW"/>
</dbReference>
<evidence type="ECO:0000256" key="7">
    <source>
        <dbReference type="ARBA" id="ARBA00022741"/>
    </source>
</evidence>
<dbReference type="FunFam" id="3.40.50.300:FF:000679">
    <property type="entry name" value="Thymidylate kinase"/>
    <property type="match status" value="1"/>
</dbReference>
<gene>
    <name evidence="11" type="ORF">CXG81DRAFT_128</name>
</gene>
<dbReference type="GO" id="GO:0006227">
    <property type="term" value="P:dUDP biosynthetic process"/>
    <property type="evidence" value="ECO:0007669"/>
    <property type="project" value="TreeGrafter"/>
</dbReference>
<keyword evidence="8" id="KW-0418">Kinase</keyword>
<sequence length="157" mass="17832">PRRGAFIAIEGCDRSGKSTQVQRLQEVLDQAGIDYEIFRYPDRSTPSGRILDTYLKGEVQLDDHALHLQFSANRWESCAKLRSVLAAGRTVICDRYLYSGIAYSAAKGLDRVWCRMPDVGLPRPDLTLFFDLPPEKAKDRGGYGDERYEQLAFQQKV</sequence>
<dbReference type="Gene3D" id="3.40.50.300">
    <property type="entry name" value="P-loop containing nucleotide triphosphate hydrolases"/>
    <property type="match status" value="1"/>
</dbReference>
<evidence type="ECO:0000256" key="5">
    <source>
        <dbReference type="ARBA" id="ARBA00022679"/>
    </source>
</evidence>
<dbReference type="GO" id="GO:0004550">
    <property type="term" value="F:nucleoside diphosphate kinase activity"/>
    <property type="evidence" value="ECO:0007669"/>
    <property type="project" value="TreeGrafter"/>
</dbReference>
<evidence type="ECO:0000259" key="10">
    <source>
        <dbReference type="Pfam" id="PF02223"/>
    </source>
</evidence>
<dbReference type="OrthoDB" id="425602at2759"/>
<dbReference type="EC" id="2.7.4.9" evidence="3"/>
<dbReference type="InterPro" id="IPR018095">
    <property type="entry name" value="Thymidylate_kin_CS"/>
</dbReference>
<keyword evidence="7" id="KW-0547">Nucleotide-binding</keyword>
<dbReference type="GO" id="GO:0004798">
    <property type="term" value="F:dTMP kinase activity"/>
    <property type="evidence" value="ECO:0007669"/>
    <property type="project" value="UniProtKB-EC"/>
</dbReference>
<evidence type="ECO:0000313" key="11">
    <source>
        <dbReference type="EMBL" id="RKP01447.1"/>
    </source>
</evidence>
<organism evidence="11 12">
    <name type="scientific">Caulochytrium protostelioides</name>
    <dbReference type="NCBI Taxonomy" id="1555241"/>
    <lineage>
        <taxon>Eukaryota</taxon>
        <taxon>Fungi</taxon>
        <taxon>Fungi incertae sedis</taxon>
        <taxon>Chytridiomycota</taxon>
        <taxon>Chytridiomycota incertae sedis</taxon>
        <taxon>Chytridiomycetes</taxon>
        <taxon>Caulochytriales</taxon>
        <taxon>Caulochytriaceae</taxon>
        <taxon>Caulochytrium</taxon>
    </lineage>
</organism>
<feature type="domain" description="Thymidylate kinase-like" evidence="10">
    <location>
        <begin position="9"/>
        <end position="156"/>
    </location>
</feature>
<name>A0A4P9X846_9FUNG</name>
<dbReference type="InterPro" id="IPR018094">
    <property type="entry name" value="Thymidylate_kinase"/>
</dbReference>
<reference evidence="12" key="1">
    <citation type="journal article" date="2018" name="Nat. Microbiol.">
        <title>Leveraging single-cell genomics to expand the fungal tree of life.</title>
        <authorList>
            <person name="Ahrendt S.R."/>
            <person name="Quandt C.A."/>
            <person name="Ciobanu D."/>
            <person name="Clum A."/>
            <person name="Salamov A."/>
            <person name="Andreopoulos B."/>
            <person name="Cheng J.F."/>
            <person name="Woyke T."/>
            <person name="Pelin A."/>
            <person name="Henrissat B."/>
            <person name="Reynolds N.K."/>
            <person name="Benny G.L."/>
            <person name="Smith M.E."/>
            <person name="James T.Y."/>
            <person name="Grigoriev I.V."/>
        </authorList>
    </citation>
    <scope>NUCLEOTIDE SEQUENCE [LARGE SCALE GENOMIC DNA]</scope>
    <source>
        <strain evidence="12">ATCC 52028</strain>
    </source>
</reference>
<comment type="similarity">
    <text evidence="2">Belongs to the thymidylate kinase family.</text>
</comment>
<dbReference type="InterPro" id="IPR039430">
    <property type="entry name" value="Thymidylate_kin-like_dom"/>
</dbReference>
<dbReference type="GO" id="GO:0005829">
    <property type="term" value="C:cytosol"/>
    <property type="evidence" value="ECO:0007669"/>
    <property type="project" value="TreeGrafter"/>
</dbReference>
<dbReference type="Proteomes" id="UP000274922">
    <property type="component" value="Unassembled WGS sequence"/>
</dbReference>
<evidence type="ECO:0000256" key="6">
    <source>
        <dbReference type="ARBA" id="ARBA00022727"/>
    </source>
</evidence>
<feature type="non-terminal residue" evidence="11">
    <location>
        <position position="1"/>
    </location>
</feature>
<keyword evidence="6" id="KW-0545">Nucleotide biosynthesis</keyword>
<dbReference type="GO" id="GO:0006235">
    <property type="term" value="P:dTTP biosynthetic process"/>
    <property type="evidence" value="ECO:0007669"/>
    <property type="project" value="TreeGrafter"/>
</dbReference>
<dbReference type="CDD" id="cd01672">
    <property type="entry name" value="TMPK"/>
    <property type="match status" value="1"/>
</dbReference>
<dbReference type="PROSITE" id="PS01331">
    <property type="entry name" value="THYMIDYLATE_KINASE"/>
    <property type="match status" value="1"/>
</dbReference>
<evidence type="ECO:0000256" key="9">
    <source>
        <dbReference type="ARBA" id="ARBA00022840"/>
    </source>
</evidence>
<keyword evidence="5" id="KW-0808">Transferase</keyword>
<dbReference type="GO" id="GO:0006233">
    <property type="term" value="P:dTDP biosynthetic process"/>
    <property type="evidence" value="ECO:0007669"/>
    <property type="project" value="InterPro"/>
</dbReference>
<dbReference type="EMBL" id="ML014172">
    <property type="protein sequence ID" value="RKP01447.1"/>
    <property type="molecule type" value="Genomic_DNA"/>
</dbReference>
<evidence type="ECO:0000256" key="4">
    <source>
        <dbReference type="ARBA" id="ARBA00017144"/>
    </source>
</evidence>
<dbReference type="GO" id="GO:0005634">
    <property type="term" value="C:nucleus"/>
    <property type="evidence" value="ECO:0007669"/>
    <property type="project" value="TreeGrafter"/>
</dbReference>
<dbReference type="NCBIfam" id="TIGR00041">
    <property type="entry name" value="DTMP_kinase"/>
    <property type="match status" value="1"/>
</dbReference>
<comment type="pathway">
    <text evidence="1">Pyrimidine metabolism; dTTP biosynthesis.</text>
</comment>
<evidence type="ECO:0000313" key="12">
    <source>
        <dbReference type="Proteomes" id="UP000274922"/>
    </source>
</evidence>
<dbReference type="InterPro" id="IPR027417">
    <property type="entry name" value="P-loop_NTPase"/>
</dbReference>
<accession>A0A4P9X846</accession>
<dbReference type="SUPFAM" id="SSF52540">
    <property type="entry name" value="P-loop containing nucleoside triphosphate hydrolases"/>
    <property type="match status" value="1"/>
</dbReference>